<keyword evidence="3" id="KW-1185">Reference proteome</keyword>
<dbReference type="InterPro" id="IPR040911">
    <property type="entry name" value="Exostosin_GT47"/>
</dbReference>
<accession>A0ABX5CR74</accession>
<gene>
    <name evidence="2" type="ORF">C6Y39_05490</name>
</gene>
<proteinExistence type="predicted"/>
<dbReference type="Pfam" id="PF03016">
    <property type="entry name" value="Exostosin_GT47"/>
    <property type="match status" value="1"/>
</dbReference>
<protein>
    <recommendedName>
        <fullName evidence="1">Exostosin GT47 domain-containing protein</fullName>
    </recommendedName>
</protein>
<dbReference type="Proteomes" id="UP000239539">
    <property type="component" value="Unassembled WGS sequence"/>
</dbReference>
<feature type="domain" description="Exostosin GT47" evidence="1">
    <location>
        <begin position="485"/>
        <end position="617"/>
    </location>
</feature>
<comment type="caution">
    <text evidence="2">The sequence shown here is derived from an EMBL/GenBank/DDBJ whole genome shotgun (WGS) entry which is preliminary data.</text>
</comment>
<evidence type="ECO:0000313" key="2">
    <source>
        <dbReference type="EMBL" id="PRO69895.1"/>
    </source>
</evidence>
<sequence>MINVFFPYYQCGDKDRQKEIDLCLGKNAENKLIKKLFVVIDDGCECPVESDNIEIIHISKRLTYKYWIELTQQYCQAGVTVLCNSDIYFNDTLSVIEDVLSSEKSFIALSRWELLGKSLSKHPNPHWSQDTWAMRVGEELSPSFMHQLDFPMGVPRCDNKIAYLFATQGWKIFNPVDFLVSIHVHETEMRTYHKKLDDRILGGAGYVYPGKKLTDEATLDFDIWTKRTARINKVTINKAMEKWIKEAEQEKSSNGALETTDPNFQFKKASTSELLNALNSAELLFSAGSNFDVRANGSTIVFKNAYNFKQPLKLERDEYEKNDKLAHVAGLIPPVLETYVDQIGIKASSPDDLNFWQYPCATEKQAYENHLGIKHGEHVDVANKEVNIYVPLPWATYVDKKGFPERYLERVKALISMYKELAKAEGFNLKVHSVCQHIHWVRMLEKAEWLGVTDFHLSHKDSTSESKQEEIGTSLALHGWPLIAVNYVTPDRSEGMERKPMNERKLLASFIGAHMPHYRDDSRIKLFEAAKACGRDDVFVDLGNEWHFNKVVYEEQVLNREVEAHHIDEHHKKTFRYNSILSDSKFSLCPEGAGPNTLRFWESIAVGSIPVIFSDDLAAFNELEHSEFLMKNVIIVDEITENVFEMLANYSNLQSTSDNLMKLYETIGKSICYGKS</sequence>
<reference evidence="3" key="1">
    <citation type="journal article" date="2020" name="Int. J. Syst. Evol. Microbiol.">
        <title>Alteromonas alba sp. nov., a marine bacterium isolated from the seawater of the West Pacific Ocean.</title>
        <authorList>
            <person name="Sun C."/>
            <person name="Wu Y.-H."/>
            <person name="Xamxidin M."/>
            <person name="Cheng H."/>
            <person name="Xu X.-W."/>
        </authorList>
    </citation>
    <scope>NUCLEOTIDE SEQUENCE [LARGE SCALE GENOMIC DNA]</scope>
    <source>
        <strain evidence="3">9a2</strain>
    </source>
</reference>
<organism evidence="2 3">
    <name type="scientific">Alteromonas gracilis</name>
    <dbReference type="NCBI Taxonomy" id="1479524"/>
    <lineage>
        <taxon>Bacteria</taxon>
        <taxon>Pseudomonadati</taxon>
        <taxon>Pseudomonadota</taxon>
        <taxon>Gammaproteobacteria</taxon>
        <taxon>Alteromonadales</taxon>
        <taxon>Alteromonadaceae</taxon>
        <taxon>Alteromonas/Salinimonas group</taxon>
        <taxon>Alteromonas</taxon>
    </lineage>
</organism>
<evidence type="ECO:0000259" key="1">
    <source>
        <dbReference type="Pfam" id="PF03016"/>
    </source>
</evidence>
<dbReference type="RefSeq" id="WP_105930305.1">
    <property type="nucleotide sequence ID" value="NZ_PVNO01000021.1"/>
</dbReference>
<dbReference type="EMBL" id="PVNO01000021">
    <property type="protein sequence ID" value="PRO69895.1"/>
    <property type="molecule type" value="Genomic_DNA"/>
</dbReference>
<evidence type="ECO:0000313" key="3">
    <source>
        <dbReference type="Proteomes" id="UP000239539"/>
    </source>
</evidence>
<name>A0ABX5CR74_9ALTE</name>